<dbReference type="InterPro" id="IPR047730">
    <property type="entry name" value="ABZJ_00895-like"/>
</dbReference>
<evidence type="ECO:0000313" key="3">
    <source>
        <dbReference type="EMBL" id="WND05629.1"/>
    </source>
</evidence>
<reference evidence="2 4" key="1">
    <citation type="submission" date="2016-08" db="EMBL/GenBank/DDBJ databases">
        <title>Complete genome sequence of Acinetobacter baylyi strain GFJ2.</title>
        <authorList>
            <person name="Tabata M."/>
            <person name="Kuboki S."/>
            <person name="Gibu N."/>
            <person name="Kinouchi Y."/>
            <person name="Vangnai A."/>
            <person name="Kasai D."/>
            <person name="Fukuda M."/>
        </authorList>
    </citation>
    <scope>NUCLEOTIDE SEQUENCE [LARGE SCALE GENOMIC DNA]</scope>
    <source>
        <strain evidence="2 4">GFJ2</strain>
    </source>
</reference>
<feature type="transmembrane region" description="Helical" evidence="1">
    <location>
        <begin position="35"/>
        <end position="54"/>
    </location>
</feature>
<evidence type="ECO:0000256" key="1">
    <source>
        <dbReference type="SAM" id="Phobius"/>
    </source>
</evidence>
<keyword evidence="1" id="KW-1133">Transmembrane helix</keyword>
<dbReference type="eggNOG" id="ENOG50302VB">
    <property type="taxonomic scope" value="Bacteria"/>
</dbReference>
<organism evidence="2 4">
    <name type="scientific">Acinetobacter soli</name>
    <dbReference type="NCBI Taxonomy" id="487316"/>
    <lineage>
        <taxon>Bacteria</taxon>
        <taxon>Pseudomonadati</taxon>
        <taxon>Pseudomonadota</taxon>
        <taxon>Gammaproteobacteria</taxon>
        <taxon>Moraxellales</taxon>
        <taxon>Moraxellaceae</taxon>
        <taxon>Acinetobacter</taxon>
    </lineage>
</organism>
<dbReference type="Proteomes" id="UP000185674">
    <property type="component" value="Chromosome"/>
</dbReference>
<evidence type="ECO:0000313" key="2">
    <source>
        <dbReference type="EMBL" id="APV36149.1"/>
    </source>
</evidence>
<protein>
    <submittedName>
        <fullName evidence="3">ABZJ_00895 family protein</fullName>
    </submittedName>
</protein>
<dbReference type="EMBL" id="CP134206">
    <property type="protein sequence ID" value="WND05629.1"/>
    <property type="molecule type" value="Genomic_DNA"/>
</dbReference>
<feature type="transmembrane region" description="Helical" evidence="1">
    <location>
        <begin position="75"/>
        <end position="92"/>
    </location>
</feature>
<sequence length="148" mass="17024">MTALRRYFIWFFLICLLTTLIAGVVAAILPIGVGGIVTAVPYLVAMIAVLYQFLKREKRAPTQQERKKLTLGFTLIFWGYNCAGVLLGLYLFSRNDPEIIQNFLLYLQQPQFVSLIAIMVLVLAIPLYLITYWFYGKQAQRMADKMFQ</sequence>
<name>A0A1P8EIX5_9GAMM</name>
<dbReference type="EMBL" id="CP016896">
    <property type="protein sequence ID" value="APV36149.1"/>
    <property type="molecule type" value="Genomic_DNA"/>
</dbReference>
<keyword evidence="1" id="KW-0812">Transmembrane</keyword>
<dbReference type="KEGG" id="asol:BEN76_09030"/>
<accession>A0A1P8EIX5</accession>
<reference evidence="3" key="2">
    <citation type="submission" date="2023-09" db="EMBL/GenBank/DDBJ databases">
        <title>Acinetobacter soli.</title>
        <authorList>
            <person name="Kim B."/>
            <person name="Kim D."/>
            <person name="Park D."/>
        </authorList>
    </citation>
    <scope>NUCLEOTIDE SEQUENCE</scope>
    <source>
        <strain evidence="3">2023.05</strain>
    </source>
</reference>
<proteinExistence type="predicted"/>
<dbReference type="AlphaFoldDB" id="A0A1P8EIX5"/>
<dbReference type="Proteomes" id="UP001256400">
    <property type="component" value="Chromosome"/>
</dbReference>
<gene>
    <name evidence="2" type="ORF">BEN76_09030</name>
    <name evidence="3" type="ORF">RHP80_00185</name>
</gene>
<feature type="transmembrane region" description="Helical" evidence="1">
    <location>
        <begin position="7"/>
        <end position="29"/>
    </location>
</feature>
<keyword evidence="1" id="KW-0472">Membrane</keyword>
<evidence type="ECO:0000313" key="4">
    <source>
        <dbReference type="Proteomes" id="UP000185674"/>
    </source>
</evidence>
<dbReference type="RefSeq" id="WP_004935503.1">
    <property type="nucleotide sequence ID" value="NZ_BBNM01000015.1"/>
</dbReference>
<dbReference type="NCBIfam" id="NF038216">
    <property type="entry name" value="ABZJ_00895_fam"/>
    <property type="match status" value="1"/>
</dbReference>
<feature type="transmembrane region" description="Helical" evidence="1">
    <location>
        <begin position="112"/>
        <end position="135"/>
    </location>
</feature>